<keyword evidence="1" id="KW-1133">Transmembrane helix</keyword>
<sequence>MRDKIKSTFWVVPAACVLASILLAAGLIRLDQILGADAGVVVFYPGPPEGARSLLSSIVGAMISFTGLVFSITIVVLQLTSGQFSPRSLRIFLRDRTVKFALGIFIATFVYAMVVQRAVLGTTSQDPFVPRIAVSAAFVFVLASVGLFIGYLARISNMIRVATIITEIGIESRATLRRRFGSAPDHGVAPELASRDPTPPQPVSGTVLAAAAGVLVSVNEARLVQSAAAAGCALELAVRIGDFVPANAVLCIVRQVHPREQDDMAAKAGRLDEEVRAHIALDSERTSEQDLAFTLRQLVDIAERALSPAVNDPTTACQCLDVLHDILRRLASRPLPDGRWSDAGGAVRLVVPQYSYADYLDLAVGEIWHYGADAAQVPARMASMLADLAAAALPGYQGDIRRWSDLIHSP</sequence>
<protein>
    <submittedName>
        <fullName evidence="2">DUF2254 domain-containing protein</fullName>
    </submittedName>
</protein>
<dbReference type="InterPro" id="IPR018723">
    <property type="entry name" value="DUF2254_membrane"/>
</dbReference>
<dbReference type="RefSeq" id="WP_176634405.1">
    <property type="nucleotide sequence ID" value="NZ_JAAMFM010000007.1"/>
</dbReference>
<keyword evidence="3" id="KW-1185">Reference proteome</keyword>
<feature type="transmembrane region" description="Helical" evidence="1">
    <location>
        <begin position="54"/>
        <end position="79"/>
    </location>
</feature>
<proteinExistence type="predicted"/>
<keyword evidence="1" id="KW-0472">Membrane</keyword>
<dbReference type="Proteomes" id="UP000543556">
    <property type="component" value="Unassembled WGS sequence"/>
</dbReference>
<evidence type="ECO:0000256" key="1">
    <source>
        <dbReference type="SAM" id="Phobius"/>
    </source>
</evidence>
<keyword evidence="1" id="KW-0812">Transmembrane</keyword>
<feature type="transmembrane region" description="Helical" evidence="1">
    <location>
        <begin position="132"/>
        <end position="153"/>
    </location>
</feature>
<organism evidence="2 3">
    <name type="scientific">Arthrobacter wenxiniae</name>
    <dbReference type="NCBI Taxonomy" id="2713570"/>
    <lineage>
        <taxon>Bacteria</taxon>
        <taxon>Bacillati</taxon>
        <taxon>Actinomycetota</taxon>
        <taxon>Actinomycetes</taxon>
        <taxon>Micrococcales</taxon>
        <taxon>Micrococcaceae</taxon>
        <taxon>Arthrobacter</taxon>
    </lineage>
</organism>
<gene>
    <name evidence="2" type="ORF">G6034_07075</name>
</gene>
<evidence type="ECO:0000313" key="3">
    <source>
        <dbReference type="Proteomes" id="UP000543556"/>
    </source>
</evidence>
<evidence type="ECO:0000313" key="2">
    <source>
        <dbReference type="EMBL" id="NVM94675.1"/>
    </source>
</evidence>
<dbReference type="EMBL" id="JAAMFM010000007">
    <property type="protein sequence ID" value="NVM94675.1"/>
    <property type="molecule type" value="Genomic_DNA"/>
</dbReference>
<name>A0A7Y7LXS1_9MICC</name>
<dbReference type="AlphaFoldDB" id="A0A7Y7LXS1"/>
<accession>A0A7Y7LXS1</accession>
<dbReference type="Pfam" id="PF10011">
    <property type="entry name" value="DUF2254"/>
    <property type="match status" value="1"/>
</dbReference>
<comment type="caution">
    <text evidence="2">The sequence shown here is derived from an EMBL/GenBank/DDBJ whole genome shotgun (WGS) entry which is preliminary data.</text>
</comment>
<reference evidence="2 3" key="1">
    <citation type="submission" date="2020-02" db="EMBL/GenBank/DDBJ databases">
        <title>Genome sequence of strain AETb3-4.</title>
        <authorList>
            <person name="Gao J."/>
            <person name="Zhang X."/>
        </authorList>
    </citation>
    <scope>NUCLEOTIDE SEQUENCE [LARGE SCALE GENOMIC DNA]</scope>
    <source>
        <strain evidence="2 3">AETb3-4</strain>
    </source>
</reference>
<feature type="transmembrane region" description="Helical" evidence="1">
    <location>
        <begin position="100"/>
        <end position="120"/>
    </location>
</feature>